<reference evidence="1" key="2">
    <citation type="submission" date="2008-12" db="EMBL/GenBank/DDBJ databases">
        <title>Improved gene annotation of the rice (Oryza sativa) genomes.</title>
        <authorList>
            <person name="Wang J."/>
            <person name="Li R."/>
            <person name="Fan W."/>
            <person name="Huang Q."/>
            <person name="Zhang J."/>
            <person name="Zhou Y."/>
            <person name="Hu Y."/>
            <person name="Zi S."/>
            <person name="Li J."/>
            <person name="Ni P."/>
            <person name="Zheng H."/>
            <person name="Zhang Y."/>
            <person name="Zhao M."/>
            <person name="Hao Q."/>
            <person name="McDermott J."/>
            <person name="Samudrala R."/>
            <person name="Kristiansen K."/>
            <person name="Wong G.K.-S."/>
        </authorList>
    </citation>
    <scope>NUCLEOTIDE SEQUENCE</scope>
</reference>
<evidence type="ECO:0000313" key="1">
    <source>
        <dbReference type="EMBL" id="EEE63598.1"/>
    </source>
</evidence>
<accession>B9FPE4</accession>
<reference evidence="1" key="1">
    <citation type="journal article" date="2005" name="PLoS Biol.">
        <title>The genomes of Oryza sativa: a history of duplications.</title>
        <authorList>
            <person name="Yu J."/>
            <person name="Wang J."/>
            <person name="Lin W."/>
            <person name="Li S."/>
            <person name="Li H."/>
            <person name="Zhou J."/>
            <person name="Ni P."/>
            <person name="Dong W."/>
            <person name="Hu S."/>
            <person name="Zeng C."/>
            <person name="Zhang J."/>
            <person name="Zhang Y."/>
            <person name="Li R."/>
            <person name="Xu Z."/>
            <person name="Li S."/>
            <person name="Li X."/>
            <person name="Zheng H."/>
            <person name="Cong L."/>
            <person name="Lin L."/>
            <person name="Yin J."/>
            <person name="Geng J."/>
            <person name="Li G."/>
            <person name="Shi J."/>
            <person name="Liu J."/>
            <person name="Lv H."/>
            <person name="Li J."/>
            <person name="Wang J."/>
            <person name="Deng Y."/>
            <person name="Ran L."/>
            <person name="Shi X."/>
            <person name="Wang X."/>
            <person name="Wu Q."/>
            <person name="Li C."/>
            <person name="Ren X."/>
            <person name="Wang J."/>
            <person name="Wang X."/>
            <person name="Li D."/>
            <person name="Liu D."/>
            <person name="Zhang X."/>
            <person name="Ji Z."/>
            <person name="Zhao W."/>
            <person name="Sun Y."/>
            <person name="Zhang Z."/>
            <person name="Bao J."/>
            <person name="Han Y."/>
            <person name="Dong L."/>
            <person name="Ji J."/>
            <person name="Chen P."/>
            <person name="Wu S."/>
            <person name="Liu J."/>
            <person name="Xiao Y."/>
            <person name="Bu D."/>
            <person name="Tan J."/>
            <person name="Yang L."/>
            <person name="Ye C."/>
            <person name="Zhang J."/>
            <person name="Xu J."/>
            <person name="Zhou Y."/>
            <person name="Yu Y."/>
            <person name="Zhang B."/>
            <person name="Zhuang S."/>
            <person name="Wei H."/>
            <person name="Liu B."/>
            <person name="Lei M."/>
            <person name="Yu H."/>
            <person name="Li Y."/>
            <person name="Xu H."/>
            <person name="Wei S."/>
            <person name="He X."/>
            <person name="Fang L."/>
            <person name="Zhang Z."/>
            <person name="Zhang Y."/>
            <person name="Huang X."/>
            <person name="Su Z."/>
            <person name="Tong W."/>
            <person name="Li J."/>
            <person name="Tong Z."/>
            <person name="Li S."/>
            <person name="Ye J."/>
            <person name="Wang L."/>
            <person name="Fang L."/>
            <person name="Lei T."/>
            <person name="Chen C."/>
            <person name="Chen H."/>
            <person name="Xu Z."/>
            <person name="Li H."/>
            <person name="Huang H."/>
            <person name="Zhang F."/>
            <person name="Xu H."/>
            <person name="Li N."/>
            <person name="Zhao C."/>
            <person name="Li S."/>
            <person name="Dong L."/>
            <person name="Huang Y."/>
            <person name="Li L."/>
            <person name="Xi Y."/>
            <person name="Qi Q."/>
            <person name="Li W."/>
            <person name="Zhang B."/>
            <person name="Hu W."/>
            <person name="Zhang Y."/>
            <person name="Tian X."/>
            <person name="Jiao Y."/>
            <person name="Liang X."/>
            <person name="Jin J."/>
            <person name="Gao L."/>
            <person name="Zheng W."/>
            <person name="Hao B."/>
            <person name="Liu S."/>
            <person name="Wang W."/>
            <person name="Yuan L."/>
            <person name="Cao M."/>
            <person name="McDermott J."/>
            <person name="Samudrala R."/>
            <person name="Wang J."/>
            <person name="Wong G.K."/>
            <person name="Yang H."/>
        </authorList>
    </citation>
    <scope>NUCLEOTIDE SEQUENCE [LARGE SCALE GENOMIC DNA]</scope>
</reference>
<dbReference type="AlphaFoldDB" id="B9FPE4"/>
<proteinExistence type="predicted"/>
<protein>
    <submittedName>
        <fullName evidence="1">Uncharacterized protein</fullName>
    </submittedName>
</protein>
<gene>
    <name evidence="1" type="ORF">OsJ_18415</name>
</gene>
<sequence length="326" mass="38244">MASARCGQTMAPSHLKSVYYGIHLTLTQKSNEGDNETMLTENLELEKCDIPSLSDIAKQMEEEECDEEDSFQEVPYKKNRPMKAEPAITSRMSLRNRAELLTKKKNLESTGSKDFSWAWESSRGASGVILLDTNNEVIERLGTHVGAFFLSTDIKYRKDNSIWEVIVVCGPVVDSLTDEFLEELRWFLKGWEINTKKERNQHKTELTSLIQEMDSQADLRELDVEEWNKRYEMEPELEHIYEMEELFWHKRCGDMTLLQGDRSTEFFHRMANGRRRRRRCMILSLEDEGKELHSKEELKTHVIEFYKTLFRADDPSNVHLSPLIWH</sequence>
<name>B9FPE4_ORYSJ</name>
<dbReference type="Proteomes" id="UP000007752">
    <property type="component" value="Chromosome 5"/>
</dbReference>
<organism evidence="1">
    <name type="scientific">Oryza sativa subsp. japonica</name>
    <name type="common">Rice</name>
    <dbReference type="NCBI Taxonomy" id="39947"/>
    <lineage>
        <taxon>Eukaryota</taxon>
        <taxon>Viridiplantae</taxon>
        <taxon>Streptophyta</taxon>
        <taxon>Embryophyta</taxon>
        <taxon>Tracheophyta</taxon>
        <taxon>Spermatophyta</taxon>
        <taxon>Magnoliopsida</taxon>
        <taxon>Liliopsida</taxon>
        <taxon>Poales</taxon>
        <taxon>Poaceae</taxon>
        <taxon>BOP clade</taxon>
        <taxon>Oryzoideae</taxon>
        <taxon>Oryzeae</taxon>
        <taxon>Oryzinae</taxon>
        <taxon>Oryza</taxon>
        <taxon>Oryza sativa</taxon>
    </lineage>
</organism>
<dbReference type="EMBL" id="CM000142">
    <property type="protein sequence ID" value="EEE63598.1"/>
    <property type="molecule type" value="Genomic_DNA"/>
</dbReference>